<dbReference type="Proteomes" id="UP001165489">
    <property type="component" value="Unassembled WGS sequence"/>
</dbReference>
<dbReference type="InterPro" id="IPR014729">
    <property type="entry name" value="Rossmann-like_a/b/a_fold"/>
</dbReference>
<evidence type="ECO:0000313" key="4">
    <source>
        <dbReference type="Proteomes" id="UP001165489"/>
    </source>
</evidence>
<feature type="domain" description="UspA" evidence="2">
    <location>
        <begin position="4"/>
        <end position="139"/>
    </location>
</feature>
<dbReference type="CDD" id="cd00293">
    <property type="entry name" value="USP-like"/>
    <property type="match status" value="2"/>
</dbReference>
<organism evidence="3 4">
    <name type="scientific">Belliella filtrata</name>
    <dbReference type="NCBI Taxonomy" id="2923435"/>
    <lineage>
        <taxon>Bacteria</taxon>
        <taxon>Pseudomonadati</taxon>
        <taxon>Bacteroidota</taxon>
        <taxon>Cytophagia</taxon>
        <taxon>Cytophagales</taxon>
        <taxon>Cyclobacteriaceae</taxon>
        <taxon>Belliella</taxon>
    </lineage>
</organism>
<dbReference type="Pfam" id="PF00582">
    <property type="entry name" value="Usp"/>
    <property type="match status" value="2"/>
</dbReference>
<comment type="caution">
    <text evidence="3">The sequence shown here is derived from an EMBL/GenBank/DDBJ whole genome shotgun (WGS) entry which is preliminary data.</text>
</comment>
<dbReference type="PRINTS" id="PR01438">
    <property type="entry name" value="UNVRSLSTRESS"/>
</dbReference>
<evidence type="ECO:0000256" key="1">
    <source>
        <dbReference type="ARBA" id="ARBA00008791"/>
    </source>
</evidence>
<dbReference type="SUPFAM" id="SSF52402">
    <property type="entry name" value="Adenine nucleotide alpha hydrolases-like"/>
    <property type="match status" value="2"/>
</dbReference>
<comment type="similarity">
    <text evidence="1">Belongs to the universal stress protein A family.</text>
</comment>
<dbReference type="InterPro" id="IPR006016">
    <property type="entry name" value="UspA"/>
</dbReference>
<reference evidence="3" key="1">
    <citation type="submission" date="2022-03" db="EMBL/GenBank/DDBJ databases">
        <title>De novo assembled genomes of Belliella spp. (Cyclobacteriaceae) strains.</title>
        <authorList>
            <person name="Szabo A."/>
            <person name="Korponai K."/>
            <person name="Felfoldi T."/>
        </authorList>
    </citation>
    <scope>NUCLEOTIDE SEQUENCE</scope>
    <source>
        <strain evidence="3">DSM 111904</strain>
    </source>
</reference>
<protein>
    <submittedName>
        <fullName evidence="3">Universal stress protein</fullName>
    </submittedName>
</protein>
<evidence type="ECO:0000259" key="2">
    <source>
        <dbReference type="Pfam" id="PF00582"/>
    </source>
</evidence>
<gene>
    <name evidence="3" type="ORF">MM239_01375</name>
</gene>
<name>A0ABS9UV32_9BACT</name>
<proteinExistence type="inferred from homology"/>
<dbReference type="RefSeq" id="WP_241345965.1">
    <property type="nucleotide sequence ID" value="NZ_JAKZGP010000001.1"/>
</dbReference>
<dbReference type="InterPro" id="IPR006015">
    <property type="entry name" value="Universal_stress_UspA"/>
</dbReference>
<dbReference type="PANTHER" id="PTHR46268:SF6">
    <property type="entry name" value="UNIVERSAL STRESS PROTEIN UP12"/>
    <property type="match status" value="1"/>
</dbReference>
<evidence type="ECO:0000313" key="3">
    <source>
        <dbReference type="EMBL" id="MCH7408031.1"/>
    </source>
</evidence>
<feature type="domain" description="UspA" evidence="2">
    <location>
        <begin position="149"/>
        <end position="277"/>
    </location>
</feature>
<keyword evidence="4" id="KW-1185">Reference proteome</keyword>
<dbReference type="EMBL" id="JAKZGP010000001">
    <property type="protein sequence ID" value="MCH7408031.1"/>
    <property type="molecule type" value="Genomic_DNA"/>
</dbReference>
<sequence>MTGFQKVLIGMDLSEMDAILLKKISGLVKPLGIEKIYFVHVSKDLSIPESIKKKFPDLVAPVDEGIKSEINTTIKEANFDDAIDREILVIEGSPFESFIRQAKIKDVDLIIMGRKDELPGSGSLAKNMAQKAPCSVLFITESGEELAIDRILLPMDFSSHSVLCVKLAEKLSQQAGSKLLGLHLFDIPIGYYKTGKSHAEFAEIMSKNVQKDFEHFIKKHELKPFVCEAILKENGNDGRHILKIAKEKKTNLILLGSRGRTNSAAILLGSTAEKLVHVNNEVPMLIYKKKGETMSFLAALSKI</sequence>
<dbReference type="Gene3D" id="3.40.50.620">
    <property type="entry name" value="HUPs"/>
    <property type="match status" value="2"/>
</dbReference>
<accession>A0ABS9UV32</accession>
<dbReference type="PANTHER" id="PTHR46268">
    <property type="entry name" value="STRESS RESPONSE PROTEIN NHAX"/>
    <property type="match status" value="1"/>
</dbReference>